<keyword evidence="4 7" id="KW-1133">Transmembrane helix</keyword>
<evidence type="ECO:0000256" key="4">
    <source>
        <dbReference type="ARBA" id="ARBA00022989"/>
    </source>
</evidence>
<dbReference type="InterPro" id="IPR040236">
    <property type="entry name" value="TMEM198"/>
</dbReference>
<evidence type="ECO:0000256" key="7">
    <source>
        <dbReference type="SAM" id="Phobius"/>
    </source>
</evidence>
<dbReference type="PANTHER" id="PTHR31247">
    <property type="entry name" value="TRANSMEMBRANE PROTEIN 198 FAMILY MEMBER"/>
    <property type="match status" value="1"/>
</dbReference>
<proteinExistence type="inferred from homology"/>
<feature type="transmembrane region" description="Helical" evidence="7">
    <location>
        <begin position="339"/>
        <end position="359"/>
    </location>
</feature>
<feature type="transmembrane region" description="Helical" evidence="7">
    <location>
        <begin position="213"/>
        <end position="233"/>
    </location>
</feature>
<feature type="domain" description="TM7S3/TM198-like" evidence="9">
    <location>
        <begin position="161"/>
        <end position="358"/>
    </location>
</feature>
<keyword evidence="8" id="KW-0732">Signal</keyword>
<accession>A0A068RHY8</accession>
<evidence type="ECO:0000256" key="6">
    <source>
        <dbReference type="ARBA" id="ARBA00049737"/>
    </source>
</evidence>
<dbReference type="GO" id="GO:0005886">
    <property type="term" value="C:plasma membrane"/>
    <property type="evidence" value="ECO:0007669"/>
    <property type="project" value="TreeGrafter"/>
</dbReference>
<comment type="similarity">
    <text evidence="2">Belongs to the TMEM198 family.</text>
</comment>
<evidence type="ECO:0000256" key="8">
    <source>
        <dbReference type="SAM" id="SignalP"/>
    </source>
</evidence>
<dbReference type="Proteomes" id="UP000027586">
    <property type="component" value="Unassembled WGS sequence"/>
</dbReference>
<evidence type="ECO:0000256" key="5">
    <source>
        <dbReference type="ARBA" id="ARBA00023136"/>
    </source>
</evidence>
<feature type="transmembrane region" description="Helical" evidence="7">
    <location>
        <begin position="238"/>
        <end position="254"/>
    </location>
</feature>
<comment type="caution">
    <text evidence="10">The sequence shown here is derived from an EMBL/GenBank/DDBJ whole genome shotgun (WGS) entry which is preliminary data.</text>
</comment>
<dbReference type="InterPro" id="IPR025256">
    <property type="entry name" value="TM7S3/TM198-like_dom"/>
</dbReference>
<feature type="transmembrane region" description="Helical" evidence="7">
    <location>
        <begin position="149"/>
        <end position="171"/>
    </location>
</feature>
<evidence type="ECO:0000313" key="11">
    <source>
        <dbReference type="Proteomes" id="UP000027586"/>
    </source>
</evidence>
<evidence type="ECO:0000256" key="1">
    <source>
        <dbReference type="ARBA" id="ARBA00004141"/>
    </source>
</evidence>
<gene>
    <name evidence="10" type="ORF">LCOR_01092.1</name>
</gene>
<comment type="subcellular location">
    <subcellularLocation>
        <location evidence="1">Membrane</location>
        <topology evidence="1">Multi-pass membrane protein</topology>
    </subcellularLocation>
</comment>
<evidence type="ECO:0000313" key="10">
    <source>
        <dbReference type="EMBL" id="CDH49345.1"/>
    </source>
</evidence>
<dbReference type="VEuPathDB" id="FungiDB:LCOR_01092.1"/>
<feature type="signal peptide" evidence="8">
    <location>
        <begin position="1"/>
        <end position="21"/>
    </location>
</feature>
<keyword evidence="11" id="KW-1185">Reference proteome</keyword>
<organism evidence="10 11">
    <name type="scientific">Lichtheimia corymbifera JMRC:FSU:9682</name>
    <dbReference type="NCBI Taxonomy" id="1263082"/>
    <lineage>
        <taxon>Eukaryota</taxon>
        <taxon>Fungi</taxon>
        <taxon>Fungi incertae sedis</taxon>
        <taxon>Mucoromycota</taxon>
        <taxon>Mucoromycotina</taxon>
        <taxon>Mucoromycetes</taxon>
        <taxon>Mucorales</taxon>
        <taxon>Lichtheimiaceae</taxon>
        <taxon>Lichtheimia</taxon>
    </lineage>
</organism>
<reference evidence="10" key="1">
    <citation type="submission" date="2013-08" db="EMBL/GenBank/DDBJ databases">
        <title>Gene expansion shapes genome architecture in the human pathogen Lichtheimia corymbifera: an evolutionary genomics analysis in the ancient terrestrial Mucorales (Mucoromycotina).</title>
        <authorList>
            <person name="Schwartze V.U."/>
            <person name="Winter S."/>
            <person name="Shelest E."/>
            <person name="Marcet-Houben M."/>
            <person name="Horn F."/>
            <person name="Wehner S."/>
            <person name="Hoffmann K."/>
            <person name="Riege K."/>
            <person name="Sammeth M."/>
            <person name="Nowrousian M."/>
            <person name="Valiante V."/>
            <person name="Linde J."/>
            <person name="Jacobsen I.D."/>
            <person name="Marz M."/>
            <person name="Brakhage A.A."/>
            <person name="Gabaldon T."/>
            <person name="Bocker S."/>
            <person name="Voigt K."/>
        </authorList>
    </citation>
    <scope>NUCLEOTIDE SEQUENCE [LARGE SCALE GENOMIC DNA]</scope>
    <source>
        <strain evidence="10">FSU 9682</strain>
    </source>
</reference>
<name>A0A068RHY8_9FUNG</name>
<dbReference type="EMBL" id="CBTN010000003">
    <property type="protein sequence ID" value="CDH49345.1"/>
    <property type="molecule type" value="Genomic_DNA"/>
</dbReference>
<dbReference type="OrthoDB" id="102260at2759"/>
<keyword evidence="3 7" id="KW-0812">Transmembrane</keyword>
<feature type="transmembrane region" description="Helical" evidence="7">
    <location>
        <begin position="183"/>
        <end position="201"/>
    </location>
</feature>
<dbReference type="Pfam" id="PF13886">
    <property type="entry name" value="TM7S3_TM198"/>
    <property type="match status" value="1"/>
</dbReference>
<evidence type="ECO:0000256" key="2">
    <source>
        <dbReference type="ARBA" id="ARBA00006244"/>
    </source>
</evidence>
<feature type="chain" id="PRO_5001652606" description="Transmembrane protein 198" evidence="8">
    <location>
        <begin position="22"/>
        <end position="379"/>
    </location>
</feature>
<protein>
    <recommendedName>
        <fullName evidence="6">Transmembrane protein 198</fullName>
    </recommendedName>
</protein>
<dbReference type="STRING" id="1263082.A0A068RHY8"/>
<feature type="transmembrane region" description="Helical" evidence="7">
    <location>
        <begin position="266"/>
        <end position="286"/>
    </location>
</feature>
<keyword evidence="5 7" id="KW-0472">Membrane</keyword>
<sequence>MHKSLCLILFMLLASIVPIQGYMVVKPTPTSPGNIRMAALSTAAPTESPQRKLIKRNNVQKTLSYIQDQAEACNSQDDDPIDKNVDEKIRQLWQTVTVYCGNNQVKTVTKTKTATATATETVYSDDDDDDNEEYECDDQCWSDYLWHTYGYGISVAQGFTGIACIIIGLYFMVFGFRYFRPTLGLVGFVFFATMTWIGLVNNEPITGYPHNEIVYICVSIGLGILGGILFMFFYPIGLYFVGALGGFFLAVYIMSWRENLVIQIKVARICFIIGMGVIMIILVVLVESYAIVFATSFTGAYLFILGLDFFVHTGFINAMLLIFDGNPNHYNVYIMNRPVIVMLAFVAVLTLFSAGWQYYWNFIKNKRFFGINVVPEKAA</sequence>
<evidence type="ECO:0000259" key="9">
    <source>
        <dbReference type="Pfam" id="PF13886"/>
    </source>
</evidence>
<feature type="transmembrane region" description="Helical" evidence="7">
    <location>
        <begin position="298"/>
        <end position="323"/>
    </location>
</feature>
<dbReference type="PANTHER" id="PTHR31247:SF5">
    <property type="entry name" value="DUF4203 DOMAIN-CONTAINING PROTEIN"/>
    <property type="match status" value="1"/>
</dbReference>
<evidence type="ECO:0000256" key="3">
    <source>
        <dbReference type="ARBA" id="ARBA00022692"/>
    </source>
</evidence>
<dbReference type="AlphaFoldDB" id="A0A068RHY8"/>